<evidence type="ECO:0000256" key="1">
    <source>
        <dbReference type="ARBA" id="ARBA00004651"/>
    </source>
</evidence>
<evidence type="ECO:0000256" key="2">
    <source>
        <dbReference type="ARBA" id="ARBA00010692"/>
    </source>
</evidence>
<dbReference type="Gene3D" id="1.10.1760.20">
    <property type="match status" value="1"/>
</dbReference>
<gene>
    <name evidence="10" type="primary">bioY</name>
    <name evidence="10" type="ORF">CE91St30_29560</name>
</gene>
<evidence type="ECO:0000256" key="9">
    <source>
        <dbReference type="SAM" id="Phobius"/>
    </source>
</evidence>
<feature type="transmembrane region" description="Helical" evidence="9">
    <location>
        <begin position="174"/>
        <end position="196"/>
    </location>
</feature>
<evidence type="ECO:0000313" key="10">
    <source>
        <dbReference type="EMBL" id="BDE97623.1"/>
    </source>
</evidence>
<keyword evidence="5 9" id="KW-0812">Transmembrane</keyword>
<reference evidence="10 11" key="1">
    <citation type="submission" date="2022-01" db="EMBL/GenBank/DDBJ databases">
        <title>Novel bile acid biosynthetic pathways are enriched in the microbiome of centenarians.</title>
        <authorList>
            <person name="Sato Y."/>
            <person name="Atarashi K."/>
            <person name="Plichta R.D."/>
            <person name="Arai Y."/>
            <person name="Sasajima S."/>
            <person name="Kearney M.S."/>
            <person name="Suda W."/>
            <person name="Takeshita K."/>
            <person name="Sasaki T."/>
            <person name="Okamoto S."/>
            <person name="Skelly N.A."/>
            <person name="Okamura Y."/>
            <person name="Vlamakis H."/>
            <person name="Li Y."/>
            <person name="Tanoue T."/>
            <person name="Takei H."/>
            <person name="Nittono H."/>
            <person name="Narushima S."/>
            <person name="Irie J."/>
            <person name="Itoh H."/>
            <person name="Moriya K."/>
            <person name="Sugiura Y."/>
            <person name="Suematsu M."/>
            <person name="Moritoki N."/>
            <person name="Shibata S."/>
            <person name="Littman R.D."/>
            <person name="Fischbach A.M."/>
            <person name="Uwamino Y."/>
            <person name="Inoue T."/>
            <person name="Honda A."/>
            <person name="Hattori M."/>
            <person name="Murai T."/>
            <person name="Xavier J.R."/>
            <person name="Hirose N."/>
            <person name="Honda K."/>
        </authorList>
    </citation>
    <scope>NUCLEOTIDE SEQUENCE [LARGE SCALE GENOMIC DNA]</scope>
    <source>
        <strain evidence="10 11">CE91-St30</strain>
    </source>
</reference>
<dbReference type="PANTHER" id="PTHR34295">
    <property type="entry name" value="BIOTIN TRANSPORTER BIOY"/>
    <property type="match status" value="1"/>
</dbReference>
<name>A0ABN6MI57_9ACTN</name>
<feature type="transmembrane region" description="Helical" evidence="9">
    <location>
        <begin position="39"/>
        <end position="56"/>
    </location>
</feature>
<keyword evidence="11" id="KW-1185">Reference proteome</keyword>
<comment type="subcellular location">
    <subcellularLocation>
        <location evidence="1 8">Cell membrane</location>
        <topology evidence="1 8">Multi-pass membrane protein</topology>
    </subcellularLocation>
</comment>
<evidence type="ECO:0000256" key="7">
    <source>
        <dbReference type="ARBA" id="ARBA00023136"/>
    </source>
</evidence>
<feature type="transmembrane region" description="Helical" evidence="9">
    <location>
        <begin position="68"/>
        <end position="90"/>
    </location>
</feature>
<feature type="transmembrane region" description="Helical" evidence="9">
    <location>
        <begin position="96"/>
        <end position="117"/>
    </location>
</feature>
<evidence type="ECO:0000256" key="4">
    <source>
        <dbReference type="ARBA" id="ARBA00022475"/>
    </source>
</evidence>
<dbReference type="RefSeq" id="WP_244386996.1">
    <property type="nucleotide sequence ID" value="NZ_AP025564.1"/>
</dbReference>
<sequence length="204" mass="20850">MNDTIVKKKTATRTRSLAFCGLTIALMAVSAWISIPLGPVPFTLQTFVMVFALVALTPGQCLAAIGGYLVIGAIGVPVFSSMRGGIGVLLGPTGGFLWGYLIGAALALALLCVLGRYGGGRSDEKGRAAGGSAKRDRAGLAVSFAAALLFIVVMYVCGWAQYMAVSGVGPGVAFAVAVAPFIVVDLVKTVVGVLTARAVKQAIR</sequence>
<keyword evidence="7 8" id="KW-0472">Membrane</keyword>
<feature type="transmembrane region" description="Helical" evidence="9">
    <location>
        <begin position="16"/>
        <end position="33"/>
    </location>
</feature>
<feature type="transmembrane region" description="Helical" evidence="9">
    <location>
        <begin position="138"/>
        <end position="162"/>
    </location>
</feature>
<proteinExistence type="inferred from homology"/>
<dbReference type="PIRSF" id="PIRSF016661">
    <property type="entry name" value="BioY"/>
    <property type="match status" value="1"/>
</dbReference>
<keyword evidence="4 8" id="KW-1003">Cell membrane</keyword>
<evidence type="ECO:0000256" key="3">
    <source>
        <dbReference type="ARBA" id="ARBA00022448"/>
    </source>
</evidence>
<dbReference type="Pfam" id="PF02632">
    <property type="entry name" value="BioY"/>
    <property type="match status" value="1"/>
</dbReference>
<dbReference type="EMBL" id="AP025564">
    <property type="protein sequence ID" value="BDE97623.1"/>
    <property type="molecule type" value="Genomic_DNA"/>
</dbReference>
<evidence type="ECO:0000256" key="8">
    <source>
        <dbReference type="PIRNR" id="PIRNR016661"/>
    </source>
</evidence>
<protein>
    <recommendedName>
        <fullName evidence="8">Biotin transporter</fullName>
    </recommendedName>
</protein>
<comment type="similarity">
    <text evidence="2 8">Belongs to the BioY family.</text>
</comment>
<dbReference type="PANTHER" id="PTHR34295:SF4">
    <property type="entry name" value="BIOTIN TRANSPORTER BIOY-RELATED"/>
    <property type="match status" value="1"/>
</dbReference>
<evidence type="ECO:0000256" key="6">
    <source>
        <dbReference type="ARBA" id="ARBA00022989"/>
    </source>
</evidence>
<accession>A0ABN6MI57</accession>
<keyword evidence="3 8" id="KW-0813">Transport</keyword>
<evidence type="ECO:0000313" key="11">
    <source>
        <dbReference type="Proteomes" id="UP001320544"/>
    </source>
</evidence>
<dbReference type="InterPro" id="IPR003784">
    <property type="entry name" value="BioY"/>
</dbReference>
<keyword evidence="6 9" id="KW-1133">Transmembrane helix</keyword>
<dbReference type="Proteomes" id="UP001320544">
    <property type="component" value="Chromosome"/>
</dbReference>
<evidence type="ECO:0000256" key="5">
    <source>
        <dbReference type="ARBA" id="ARBA00022692"/>
    </source>
</evidence>
<organism evidence="10 11">
    <name type="scientific">Raoultibacter timonensis</name>
    <dbReference type="NCBI Taxonomy" id="1907662"/>
    <lineage>
        <taxon>Bacteria</taxon>
        <taxon>Bacillati</taxon>
        <taxon>Actinomycetota</taxon>
        <taxon>Coriobacteriia</taxon>
        <taxon>Eggerthellales</taxon>
        <taxon>Eggerthellaceae</taxon>
        <taxon>Raoultibacter</taxon>
    </lineage>
</organism>